<feature type="transmembrane region" description="Helical" evidence="1">
    <location>
        <begin position="136"/>
        <end position="161"/>
    </location>
</feature>
<dbReference type="Proteomes" id="UP000282076">
    <property type="component" value="Unassembled WGS sequence"/>
</dbReference>
<keyword evidence="1" id="KW-1133">Transmembrane helix</keyword>
<evidence type="ECO:0008006" key="4">
    <source>
        <dbReference type="Google" id="ProtNLM"/>
    </source>
</evidence>
<feature type="transmembrane region" description="Helical" evidence="1">
    <location>
        <begin position="106"/>
        <end position="124"/>
    </location>
</feature>
<evidence type="ECO:0000256" key="1">
    <source>
        <dbReference type="SAM" id="Phobius"/>
    </source>
</evidence>
<dbReference type="AlphaFoldDB" id="A0A494Y6M5"/>
<feature type="transmembrane region" description="Helical" evidence="1">
    <location>
        <begin position="33"/>
        <end position="54"/>
    </location>
</feature>
<keyword evidence="3" id="KW-1185">Reference proteome</keyword>
<keyword evidence="1" id="KW-0472">Membrane</keyword>
<dbReference type="Pfam" id="PF11085">
    <property type="entry name" value="YqhR"/>
    <property type="match status" value="1"/>
</dbReference>
<evidence type="ECO:0000313" key="2">
    <source>
        <dbReference type="EMBL" id="RKP57185.1"/>
    </source>
</evidence>
<proteinExistence type="predicted"/>
<accession>A0A494Y6M5</accession>
<name>A0A494Y6M5_9BACL</name>
<evidence type="ECO:0000313" key="3">
    <source>
        <dbReference type="Proteomes" id="UP000282076"/>
    </source>
</evidence>
<gene>
    <name evidence="2" type="ORF">D7Z26_04160</name>
</gene>
<sequence>MDVMAADNGQENGRVVSGRIPERTQPVLYSLKIGFFAGLIWGLVRWLATALNFTNVSQAFLLDPFVPRKIMVGFYWQLSGLGMFILMSLIAALVYLGILGRLSGPWPGLLFGAVWWAMAYAWLGPLTGAVPPLKEIGWSSIATDFCLFLMWGLFIGFSIAFELHDEAGREPLNKSAKGSPQPNS</sequence>
<comment type="caution">
    <text evidence="2">The sequence shown here is derived from an EMBL/GenBank/DDBJ whole genome shotgun (WGS) entry which is preliminary data.</text>
</comment>
<dbReference type="InterPro" id="IPR024563">
    <property type="entry name" value="YqhR"/>
</dbReference>
<reference evidence="2 3" key="1">
    <citation type="submission" date="2018-10" db="EMBL/GenBank/DDBJ databases">
        <title>Cohnella sp. M2MS4P-1, whole genome shotgun sequence.</title>
        <authorList>
            <person name="Tuo L."/>
        </authorList>
    </citation>
    <scope>NUCLEOTIDE SEQUENCE [LARGE SCALE GENOMIC DNA]</scope>
    <source>
        <strain evidence="2 3">M2MS4P-1</strain>
    </source>
</reference>
<organism evidence="2 3">
    <name type="scientific">Cohnella endophytica</name>
    <dbReference type="NCBI Taxonomy" id="2419778"/>
    <lineage>
        <taxon>Bacteria</taxon>
        <taxon>Bacillati</taxon>
        <taxon>Bacillota</taxon>
        <taxon>Bacilli</taxon>
        <taxon>Bacillales</taxon>
        <taxon>Paenibacillaceae</taxon>
        <taxon>Cohnella</taxon>
    </lineage>
</organism>
<feature type="transmembrane region" description="Helical" evidence="1">
    <location>
        <begin position="74"/>
        <end position="99"/>
    </location>
</feature>
<protein>
    <recommendedName>
        <fullName evidence="4">DUF1440 domain-containing protein</fullName>
    </recommendedName>
</protein>
<dbReference type="EMBL" id="RBZM01000002">
    <property type="protein sequence ID" value="RKP57185.1"/>
    <property type="molecule type" value="Genomic_DNA"/>
</dbReference>
<keyword evidence="1" id="KW-0812">Transmembrane</keyword>